<dbReference type="GO" id="GO:0006511">
    <property type="term" value="P:ubiquitin-dependent protein catabolic process"/>
    <property type="evidence" value="ECO:0007669"/>
    <property type="project" value="TreeGrafter"/>
</dbReference>
<dbReference type="Proteomes" id="UP000037510">
    <property type="component" value="Unassembled WGS sequence"/>
</dbReference>
<evidence type="ECO:0000256" key="9">
    <source>
        <dbReference type="PROSITE-ProRule" id="PRU00175"/>
    </source>
</evidence>
<dbReference type="InterPro" id="IPR013083">
    <property type="entry name" value="Znf_RING/FYVE/PHD"/>
</dbReference>
<organism evidence="12 13">
    <name type="scientific">Operophtera brumata</name>
    <name type="common">Winter moth</name>
    <name type="synonym">Phalaena brumata</name>
    <dbReference type="NCBI Taxonomy" id="104452"/>
    <lineage>
        <taxon>Eukaryota</taxon>
        <taxon>Metazoa</taxon>
        <taxon>Ecdysozoa</taxon>
        <taxon>Arthropoda</taxon>
        <taxon>Hexapoda</taxon>
        <taxon>Insecta</taxon>
        <taxon>Pterygota</taxon>
        <taxon>Neoptera</taxon>
        <taxon>Endopterygota</taxon>
        <taxon>Lepidoptera</taxon>
        <taxon>Glossata</taxon>
        <taxon>Ditrysia</taxon>
        <taxon>Geometroidea</taxon>
        <taxon>Geometridae</taxon>
        <taxon>Larentiinae</taxon>
        <taxon>Operophtera</taxon>
    </lineage>
</organism>
<dbReference type="SUPFAM" id="SSF57850">
    <property type="entry name" value="RING/U-box"/>
    <property type="match status" value="1"/>
</dbReference>
<evidence type="ECO:0000256" key="4">
    <source>
        <dbReference type="ARBA" id="ARBA00022679"/>
    </source>
</evidence>
<evidence type="ECO:0000313" key="12">
    <source>
        <dbReference type="EMBL" id="KOB78684.1"/>
    </source>
</evidence>
<keyword evidence="7" id="KW-0833">Ubl conjugation pathway</keyword>
<comment type="catalytic activity">
    <reaction evidence="1">
        <text>S-ubiquitinyl-[E2 ubiquitin-conjugating enzyme]-L-cysteine + [acceptor protein]-L-lysine = [E2 ubiquitin-conjugating enzyme]-L-cysteine + N(6)-ubiquitinyl-[acceptor protein]-L-lysine.</text>
        <dbReference type="EC" id="2.3.2.27"/>
    </reaction>
</comment>
<evidence type="ECO:0000313" key="13">
    <source>
        <dbReference type="Proteomes" id="UP000037510"/>
    </source>
</evidence>
<dbReference type="GO" id="GO:0005634">
    <property type="term" value="C:nucleus"/>
    <property type="evidence" value="ECO:0007669"/>
    <property type="project" value="TreeGrafter"/>
</dbReference>
<comment type="caution">
    <text evidence="12">The sequence shown here is derived from an EMBL/GenBank/DDBJ whole genome shotgun (WGS) entry which is preliminary data.</text>
</comment>
<feature type="domain" description="RING-type" evidence="11">
    <location>
        <begin position="83"/>
        <end position="124"/>
    </location>
</feature>
<reference evidence="12 13" key="1">
    <citation type="journal article" date="2015" name="Genome Biol. Evol.">
        <title>The genome of winter moth (Operophtera brumata) provides a genomic perspective on sexual dimorphism and phenology.</title>
        <authorList>
            <person name="Derks M.F."/>
            <person name="Smit S."/>
            <person name="Salis L."/>
            <person name="Schijlen E."/>
            <person name="Bossers A."/>
            <person name="Mateman C."/>
            <person name="Pijl A.S."/>
            <person name="de Ridder D."/>
            <person name="Groenen M.A."/>
            <person name="Visser M.E."/>
            <person name="Megens H.J."/>
        </authorList>
    </citation>
    <scope>NUCLEOTIDE SEQUENCE [LARGE SCALE GENOMIC DNA]</scope>
    <source>
        <strain evidence="12">WM2013NL</strain>
        <tissue evidence="12">Head and thorax</tissue>
    </source>
</reference>
<evidence type="ECO:0000256" key="3">
    <source>
        <dbReference type="ARBA" id="ARBA00012483"/>
    </source>
</evidence>
<keyword evidence="6 9" id="KW-0863">Zinc-finger</keyword>
<keyword evidence="8" id="KW-0862">Zinc</keyword>
<keyword evidence="4" id="KW-0808">Transferase</keyword>
<evidence type="ECO:0000256" key="10">
    <source>
        <dbReference type="SAM" id="MobiDB-lite"/>
    </source>
</evidence>
<dbReference type="GO" id="GO:0008270">
    <property type="term" value="F:zinc ion binding"/>
    <property type="evidence" value="ECO:0007669"/>
    <property type="project" value="UniProtKB-KW"/>
</dbReference>
<proteinExistence type="predicted"/>
<evidence type="ECO:0000256" key="7">
    <source>
        <dbReference type="ARBA" id="ARBA00022786"/>
    </source>
</evidence>
<dbReference type="Gene3D" id="3.30.40.10">
    <property type="entry name" value="Zinc/RING finger domain, C3HC4 (zinc finger)"/>
    <property type="match status" value="1"/>
</dbReference>
<gene>
    <name evidence="12" type="ORF">OBRU01_01935</name>
</gene>
<comment type="pathway">
    <text evidence="2">Protein modification; protein ubiquitination.</text>
</comment>
<feature type="compositionally biased region" description="Pro residues" evidence="10">
    <location>
        <begin position="131"/>
        <end position="141"/>
    </location>
</feature>
<evidence type="ECO:0000259" key="11">
    <source>
        <dbReference type="PROSITE" id="PS50089"/>
    </source>
</evidence>
<protein>
    <recommendedName>
        <fullName evidence="3">RING-type E3 ubiquitin transferase</fullName>
        <ecNumber evidence="3">2.3.2.27</ecNumber>
    </recommendedName>
</protein>
<evidence type="ECO:0000256" key="6">
    <source>
        <dbReference type="ARBA" id="ARBA00022771"/>
    </source>
</evidence>
<dbReference type="STRING" id="104452.A0A0L7LTK2"/>
<dbReference type="PANTHER" id="PTHR45931:SF3">
    <property type="entry name" value="RING ZINC FINGER-CONTAINING PROTEIN"/>
    <property type="match status" value="1"/>
</dbReference>
<keyword evidence="5" id="KW-0479">Metal-binding</keyword>
<feature type="region of interest" description="Disordered" evidence="10">
    <location>
        <begin position="131"/>
        <end position="168"/>
    </location>
</feature>
<keyword evidence="13" id="KW-1185">Reference proteome</keyword>
<dbReference type="InterPro" id="IPR001841">
    <property type="entry name" value="Znf_RING"/>
</dbReference>
<evidence type="ECO:0000256" key="5">
    <source>
        <dbReference type="ARBA" id="ARBA00022723"/>
    </source>
</evidence>
<dbReference type="FunFam" id="3.30.40.10:FF:000069">
    <property type="entry name" value="E3 ubiquitin-protein ligase RNF115"/>
    <property type="match status" value="1"/>
</dbReference>
<accession>A0A0L7LTK2</accession>
<evidence type="ECO:0000256" key="8">
    <source>
        <dbReference type="ARBA" id="ARBA00022833"/>
    </source>
</evidence>
<dbReference type="EMBL" id="JTDY01000133">
    <property type="protein sequence ID" value="KOB78684.1"/>
    <property type="molecule type" value="Genomic_DNA"/>
</dbReference>
<dbReference type="GO" id="GO:0061630">
    <property type="term" value="F:ubiquitin protein ligase activity"/>
    <property type="evidence" value="ECO:0007669"/>
    <property type="project" value="UniProtKB-EC"/>
</dbReference>
<dbReference type="InterPro" id="IPR051834">
    <property type="entry name" value="RING_finger_E3_ligase"/>
</dbReference>
<dbReference type="Pfam" id="PF13639">
    <property type="entry name" value="zf-RING_2"/>
    <property type="match status" value="1"/>
</dbReference>
<dbReference type="GO" id="GO:0000209">
    <property type="term" value="P:protein polyubiquitination"/>
    <property type="evidence" value="ECO:0007669"/>
    <property type="project" value="UniProtKB-ARBA"/>
</dbReference>
<dbReference type="PROSITE" id="PS50089">
    <property type="entry name" value="ZF_RING_2"/>
    <property type="match status" value="1"/>
</dbReference>
<dbReference type="PANTHER" id="PTHR45931">
    <property type="entry name" value="SI:CH211-59O9.10"/>
    <property type="match status" value="1"/>
</dbReference>
<dbReference type="AlphaFoldDB" id="A0A0L7LTK2"/>
<dbReference type="EC" id="2.3.2.27" evidence="3"/>
<dbReference type="SMART" id="SM00184">
    <property type="entry name" value="RING"/>
    <property type="match status" value="1"/>
</dbReference>
<evidence type="ECO:0000256" key="1">
    <source>
        <dbReference type="ARBA" id="ARBA00000900"/>
    </source>
</evidence>
<evidence type="ECO:0000256" key="2">
    <source>
        <dbReference type="ARBA" id="ARBA00004906"/>
    </source>
</evidence>
<feature type="compositionally biased region" description="Low complexity" evidence="10">
    <location>
        <begin position="142"/>
        <end position="152"/>
    </location>
</feature>
<name>A0A0L7LTK2_OPEBR</name>
<sequence>MEQLVWMIGGGRPGTGAVTAGAPFVLVGAPGDYVFGGEGLDAVVTQLLGQLENTGPPPLPTEQIATIPSEEITAAQVEANMSCSVCWDTFTLGETVSRLECTHIFHPACISPWLQLHATCPICRRSLVPPGAPAPEAPPQAPAQATPQAPGGVLTDTSNADRGTTREY</sequence>